<sequence length="856" mass="96758">MVETDILNAYGADFGFQTPHLPSWANHFGLLKVEHWVWNRREFGQKESFQVPGHSHQRAQQAWLIVMRTPGNIHPDAFTWDLNHWEGLRNQGACSEAIHTDRLDQIYQYNAQLVFVLTKLPADIGLNIPYSPIFNPSTDPTILPNLGFDRCGILFNLAALQSQLAAVEDRSGTAGLKRAIQYYQSAAGTLNHLRSDVTPKLKSAIALSDVPPDLSEPFLTSMELLMLAQGQECAWQRAISGGYKNGIVAKLAVKVSSFYGESRKRMLEASPNAKRLLPPVCRMGPRSHHFAFTSLQDWMSHLEAKQLHFAAVAQYRKSIDELESNRYGLEIARLSQAQTDIKKAYEVARSGKVSPSVLRDTKSLLDIVQKNILRAERDNDLIYHNEVPTELPPIPEAPLVQSLVSKKLLEPKSAIGSDPILFSDLMGWGARVAIDIYKDRRQNWIKAEVTDPAQSLDDQVVETLRSLNLPGALDALERPIGLPPSLLKKAEEVRIENGPVRVQSSIESVKQLAQRDKALLEETLDILDQEAEEDETLRNEISTDRAPSTEANVELVTKAEKWRVILEQAAESDEVVRQKWDEWEPNIVELTWSEDELQEAVPSSTVVTSPQTRGANPTQTHARALRRLLEDIDSLQLARRDTVSRAQRLAEVDDISPQVMKKAAGFEQWVEVQPAMLDDVLEEELAKFDKFREDVENGREKQETLLSSIQERNALFLRSRKDDPTVKERERALQSLDLAYHKYKEITRNLDEGLKFYNTFGEMLTQFKETCKAWALERKNEMISLTRSLEVSTISDNLSTHEDPQPPQVQPPDPIVSKQPKVALDLPPPDSDEWEVVSLPSAPPEPGKRSERKKLR</sequence>
<dbReference type="PANTHER" id="PTHR23030">
    <property type="entry name" value="PCD6 INTERACTING PROTEIN-RELATED"/>
    <property type="match status" value="1"/>
</dbReference>
<accession>A0AAD5V2Y9</accession>
<dbReference type="PANTHER" id="PTHR23030:SF39">
    <property type="entry name" value="PROGRAMMED CELL DEATH 6-INTERACTING PROTEIN"/>
    <property type="match status" value="1"/>
</dbReference>
<reference evidence="5" key="1">
    <citation type="submission" date="2022-07" db="EMBL/GenBank/DDBJ databases">
        <title>Genome Sequence of Physisporinus lineatus.</title>
        <authorList>
            <person name="Buettner E."/>
        </authorList>
    </citation>
    <scope>NUCLEOTIDE SEQUENCE</scope>
    <source>
        <strain evidence="5">VT162</strain>
    </source>
</reference>
<evidence type="ECO:0000313" key="6">
    <source>
        <dbReference type="Proteomes" id="UP001212997"/>
    </source>
</evidence>
<organism evidence="5 6">
    <name type="scientific">Meripilus lineatus</name>
    <dbReference type="NCBI Taxonomy" id="2056292"/>
    <lineage>
        <taxon>Eukaryota</taxon>
        <taxon>Fungi</taxon>
        <taxon>Dikarya</taxon>
        <taxon>Basidiomycota</taxon>
        <taxon>Agaricomycotina</taxon>
        <taxon>Agaricomycetes</taxon>
        <taxon>Polyporales</taxon>
        <taxon>Meripilaceae</taxon>
        <taxon>Meripilus</taxon>
    </lineage>
</organism>
<feature type="compositionally biased region" description="Pro residues" evidence="3">
    <location>
        <begin position="805"/>
        <end position="814"/>
    </location>
</feature>
<evidence type="ECO:0000259" key="4">
    <source>
        <dbReference type="PROSITE" id="PS51180"/>
    </source>
</evidence>
<feature type="domain" description="BRO1" evidence="4">
    <location>
        <begin position="74"/>
        <end position="555"/>
    </location>
</feature>
<proteinExistence type="inferred from homology"/>
<comment type="similarity">
    <text evidence="1">Belongs to the palA/RIM20 family.</text>
</comment>
<dbReference type="Gene3D" id="1.25.40.280">
    <property type="entry name" value="alix/aip1 like domains"/>
    <property type="match status" value="1"/>
</dbReference>
<feature type="coiled-coil region" evidence="2">
    <location>
        <begin position="510"/>
        <end position="537"/>
    </location>
</feature>
<evidence type="ECO:0000256" key="2">
    <source>
        <dbReference type="SAM" id="Coils"/>
    </source>
</evidence>
<evidence type="ECO:0000256" key="1">
    <source>
        <dbReference type="ARBA" id="ARBA00038154"/>
    </source>
</evidence>
<name>A0AAD5V2Y9_9APHY</name>
<dbReference type="InterPro" id="IPR038499">
    <property type="entry name" value="BRO1_sf"/>
</dbReference>
<feature type="region of interest" description="Disordered" evidence="3">
    <location>
        <begin position="797"/>
        <end position="856"/>
    </location>
</feature>
<gene>
    <name evidence="5" type="ORF">NLI96_g6648</name>
</gene>
<dbReference type="PROSITE" id="PS51180">
    <property type="entry name" value="BRO1"/>
    <property type="match status" value="1"/>
</dbReference>
<dbReference type="InterPro" id="IPR004328">
    <property type="entry name" value="BRO1_dom"/>
</dbReference>
<evidence type="ECO:0000256" key="3">
    <source>
        <dbReference type="SAM" id="MobiDB-lite"/>
    </source>
</evidence>
<keyword evidence="2" id="KW-0175">Coiled coil</keyword>
<comment type="caution">
    <text evidence="5">The sequence shown here is derived from an EMBL/GenBank/DDBJ whole genome shotgun (WGS) entry which is preliminary data.</text>
</comment>
<dbReference type="GO" id="GO:0005768">
    <property type="term" value="C:endosome"/>
    <property type="evidence" value="ECO:0007669"/>
    <property type="project" value="TreeGrafter"/>
</dbReference>
<evidence type="ECO:0000313" key="5">
    <source>
        <dbReference type="EMBL" id="KAJ3482919.1"/>
    </source>
</evidence>
<protein>
    <recommendedName>
        <fullName evidence="4">BRO1 domain-containing protein</fullName>
    </recommendedName>
</protein>
<dbReference type="Gene3D" id="1.20.140.50">
    <property type="entry name" value="alix/aip1 like domains"/>
    <property type="match status" value="1"/>
</dbReference>
<dbReference type="AlphaFoldDB" id="A0AAD5V2Y9"/>
<dbReference type="Gene3D" id="1.20.120.560">
    <property type="entry name" value="alix/aip1 in complex with the ypdl late domain"/>
    <property type="match status" value="1"/>
</dbReference>
<dbReference type="InterPro" id="IPR025304">
    <property type="entry name" value="ALIX_V_dom"/>
</dbReference>
<dbReference type="Pfam" id="PF13949">
    <property type="entry name" value="ALIX_LYPXL_bnd"/>
    <property type="match status" value="1"/>
</dbReference>
<dbReference type="Proteomes" id="UP001212997">
    <property type="component" value="Unassembled WGS sequence"/>
</dbReference>
<dbReference type="Pfam" id="PF03097">
    <property type="entry name" value="BRO1"/>
    <property type="match status" value="1"/>
</dbReference>
<dbReference type="SMART" id="SM01041">
    <property type="entry name" value="BRO1"/>
    <property type="match status" value="1"/>
</dbReference>
<keyword evidence="6" id="KW-1185">Reference proteome</keyword>
<dbReference type="EMBL" id="JANAWD010000250">
    <property type="protein sequence ID" value="KAJ3482919.1"/>
    <property type="molecule type" value="Genomic_DNA"/>
</dbReference>